<dbReference type="Proteomes" id="UP000318681">
    <property type="component" value="Unassembled WGS sequence"/>
</dbReference>
<dbReference type="OrthoDB" id="648213at2"/>
<evidence type="ECO:0000259" key="1">
    <source>
        <dbReference type="SMART" id="SM00953"/>
    </source>
</evidence>
<accession>A0A558RDJ8</accession>
<proteinExistence type="predicted"/>
<reference evidence="2 3" key="1">
    <citation type="submission" date="2019-07" db="EMBL/GenBank/DDBJ databases">
        <title>Sphingomonas solaris sp. nov., isolated from a solar panel from Boston, Massachusetts.</title>
        <authorList>
            <person name="Tanner K."/>
            <person name="Pascual J."/>
            <person name="Mancuso C."/>
            <person name="Pereto J."/>
            <person name="Khalil A."/>
            <person name="Vilanova C."/>
        </authorList>
    </citation>
    <scope>NUCLEOTIDE SEQUENCE [LARGE SCALE GENOMIC DNA]</scope>
    <source>
        <strain evidence="2 3">R4DWN</strain>
    </source>
</reference>
<comment type="caution">
    <text evidence="2">The sequence shown here is derived from an EMBL/GenBank/DDBJ whole genome shotgun (WGS) entry which is preliminary data.</text>
</comment>
<evidence type="ECO:0000313" key="3">
    <source>
        <dbReference type="Proteomes" id="UP000318681"/>
    </source>
</evidence>
<dbReference type="AlphaFoldDB" id="A0A558RDJ8"/>
<dbReference type="RefSeq" id="WP_116463046.1">
    <property type="nucleotide sequence ID" value="NZ_VNIM01000001.1"/>
</dbReference>
<organism evidence="2 3">
    <name type="scientific">Alterirhizorhabdus solaris</name>
    <dbReference type="NCBI Taxonomy" id="2529389"/>
    <lineage>
        <taxon>Bacteria</taxon>
        <taxon>Pseudomonadati</taxon>
        <taxon>Pseudomonadota</taxon>
        <taxon>Alphaproteobacteria</taxon>
        <taxon>Sphingomonadales</taxon>
        <taxon>Rhizorhabdaceae</taxon>
        <taxon>Alterirhizorhabdus</taxon>
    </lineage>
</organism>
<keyword evidence="3" id="KW-1185">Reference proteome</keyword>
<evidence type="ECO:0000313" key="2">
    <source>
        <dbReference type="EMBL" id="TVV77529.1"/>
    </source>
</evidence>
<dbReference type="InterPro" id="IPR014914">
    <property type="entry name" value="RES_dom"/>
</dbReference>
<dbReference type="EMBL" id="VNIM01000001">
    <property type="protein sequence ID" value="TVV77529.1"/>
    <property type="molecule type" value="Genomic_DNA"/>
</dbReference>
<dbReference type="SMART" id="SM00953">
    <property type="entry name" value="RES"/>
    <property type="match status" value="1"/>
</dbReference>
<gene>
    <name evidence="2" type="ORF">FOY91_00450</name>
</gene>
<name>A0A558RDJ8_9SPHN</name>
<feature type="domain" description="RES" evidence="1">
    <location>
        <begin position="23"/>
        <end position="160"/>
    </location>
</feature>
<protein>
    <submittedName>
        <fullName evidence="2">RES domain-containing protein</fullName>
    </submittedName>
</protein>
<dbReference type="Pfam" id="PF08808">
    <property type="entry name" value="RES"/>
    <property type="match status" value="1"/>
</dbReference>
<sequence length="174" mass="19157">MLHIATGSRHFYRCLTPKWAYLPLSGAGAAGAGGRFNRPGVEALYLSAEPETALAEYKQGSSLPRPATLAAYELDLHDVVDLSAGYDSDYWTPHWADWDCDWRWIARVEHKVPPSWKLGDEAIRSGTAGLLFPSTHQPGGTSLVIFSANLTAADRLAVHDPDAMLPRDQRSWDP</sequence>